<dbReference type="SUPFAM" id="SSF57667">
    <property type="entry name" value="beta-beta-alpha zinc fingers"/>
    <property type="match status" value="5"/>
</dbReference>
<feature type="domain" description="C2H2-type" evidence="13">
    <location>
        <begin position="311"/>
        <end position="338"/>
    </location>
</feature>
<keyword evidence="4" id="KW-0677">Repeat</keyword>
<evidence type="ECO:0000313" key="16">
    <source>
        <dbReference type="Proteomes" id="UP001153954"/>
    </source>
</evidence>
<dbReference type="InterPro" id="IPR013087">
    <property type="entry name" value="Znf_C2H2_type"/>
</dbReference>
<dbReference type="InterPro" id="IPR012934">
    <property type="entry name" value="Znf_AD"/>
</dbReference>
<feature type="compositionally biased region" description="Basic and acidic residues" evidence="12">
    <location>
        <begin position="188"/>
        <end position="208"/>
    </location>
</feature>
<evidence type="ECO:0000256" key="1">
    <source>
        <dbReference type="ARBA" id="ARBA00004123"/>
    </source>
</evidence>
<dbReference type="EMBL" id="CAKOGL010000001">
    <property type="protein sequence ID" value="CAH2083564.1"/>
    <property type="molecule type" value="Genomic_DNA"/>
</dbReference>
<feature type="binding site" evidence="11">
    <location>
        <position position="22"/>
    </location>
    <ligand>
        <name>Zn(2+)</name>
        <dbReference type="ChEBI" id="CHEBI:29105"/>
    </ligand>
</feature>
<keyword evidence="8" id="KW-0804">Transcription</keyword>
<proteinExistence type="inferred from homology"/>
<dbReference type="Pfam" id="PF12171">
    <property type="entry name" value="zf-C2H2_jaz"/>
    <property type="match status" value="1"/>
</dbReference>
<dbReference type="Gene3D" id="3.30.160.60">
    <property type="entry name" value="Classic Zinc Finger"/>
    <property type="match status" value="8"/>
</dbReference>
<dbReference type="SMART" id="SM00355">
    <property type="entry name" value="ZnF_C2H2"/>
    <property type="match status" value="11"/>
</dbReference>
<keyword evidence="16" id="KW-1185">Reference proteome</keyword>
<name>A0AAU9T944_EUPED</name>
<evidence type="ECO:0000256" key="7">
    <source>
        <dbReference type="ARBA" id="ARBA00023125"/>
    </source>
</evidence>
<reference evidence="15" key="1">
    <citation type="submission" date="2022-03" db="EMBL/GenBank/DDBJ databases">
        <authorList>
            <person name="Tunstrom K."/>
        </authorList>
    </citation>
    <scope>NUCLEOTIDE SEQUENCE</scope>
</reference>
<comment type="subcellular location">
    <subcellularLocation>
        <location evidence="1">Nucleus</location>
    </subcellularLocation>
</comment>
<keyword evidence="6 11" id="KW-0862">Zinc</keyword>
<feature type="domain" description="C2H2-type" evidence="13">
    <location>
        <begin position="545"/>
        <end position="572"/>
    </location>
</feature>
<dbReference type="PROSITE" id="PS00028">
    <property type="entry name" value="ZINC_FINGER_C2H2_1"/>
    <property type="match status" value="9"/>
</dbReference>
<feature type="binding site" evidence="11">
    <location>
        <position position="61"/>
    </location>
    <ligand>
        <name>Zn(2+)</name>
        <dbReference type="ChEBI" id="CHEBI:29105"/>
    </ligand>
</feature>
<feature type="domain" description="C2H2-type" evidence="13">
    <location>
        <begin position="423"/>
        <end position="450"/>
    </location>
</feature>
<keyword evidence="9" id="KW-0539">Nucleus</keyword>
<dbReference type="InterPro" id="IPR036236">
    <property type="entry name" value="Znf_C2H2_sf"/>
</dbReference>
<comment type="caution">
    <text evidence="15">The sequence shown here is derived from an EMBL/GenBank/DDBJ whole genome shotgun (WGS) entry which is preliminary data.</text>
</comment>
<evidence type="ECO:0000256" key="4">
    <source>
        <dbReference type="ARBA" id="ARBA00022737"/>
    </source>
</evidence>
<evidence type="ECO:0000256" key="5">
    <source>
        <dbReference type="ARBA" id="ARBA00022771"/>
    </source>
</evidence>
<feature type="binding site" evidence="11">
    <location>
        <position position="58"/>
    </location>
    <ligand>
        <name>Zn(2+)</name>
        <dbReference type="ChEBI" id="CHEBI:29105"/>
    </ligand>
</feature>
<feature type="region of interest" description="Disordered" evidence="12">
    <location>
        <begin position="188"/>
        <end position="217"/>
    </location>
</feature>
<keyword evidence="7" id="KW-0238">DNA-binding</keyword>
<evidence type="ECO:0000256" key="11">
    <source>
        <dbReference type="PROSITE-ProRule" id="PRU01263"/>
    </source>
</evidence>
<keyword evidence="5 10" id="KW-0863">Zinc-finger</keyword>
<dbReference type="GO" id="GO:0005634">
    <property type="term" value="C:nucleus"/>
    <property type="evidence" value="ECO:0007669"/>
    <property type="project" value="UniProtKB-SubCell"/>
</dbReference>
<evidence type="ECO:0008006" key="17">
    <source>
        <dbReference type="Google" id="ProtNLM"/>
    </source>
</evidence>
<keyword evidence="3 11" id="KW-0479">Metal-binding</keyword>
<feature type="domain" description="C2H2-type" evidence="13">
    <location>
        <begin position="573"/>
        <end position="605"/>
    </location>
</feature>
<dbReference type="Pfam" id="PF00096">
    <property type="entry name" value="zf-C2H2"/>
    <property type="match status" value="4"/>
</dbReference>
<dbReference type="FunFam" id="3.30.160.60:FF:001498">
    <property type="entry name" value="Zinc finger protein 404"/>
    <property type="match status" value="1"/>
</dbReference>
<evidence type="ECO:0000256" key="2">
    <source>
        <dbReference type="ARBA" id="ARBA00006991"/>
    </source>
</evidence>
<evidence type="ECO:0000256" key="6">
    <source>
        <dbReference type="ARBA" id="ARBA00022833"/>
    </source>
</evidence>
<dbReference type="SUPFAM" id="SSF57716">
    <property type="entry name" value="Glucocorticoid receptor-like (DNA-binding domain)"/>
    <property type="match status" value="1"/>
</dbReference>
<dbReference type="FunFam" id="3.30.160.60:FF:000188">
    <property type="entry name" value="Zinc finger protein 787"/>
    <property type="match status" value="1"/>
</dbReference>
<dbReference type="InterPro" id="IPR056436">
    <property type="entry name" value="Znf-C2H2_ZIC1-5/GLI1-3-like"/>
</dbReference>
<feature type="domain" description="C2H2-type" evidence="13">
    <location>
        <begin position="337"/>
        <end position="362"/>
    </location>
</feature>
<evidence type="ECO:0000256" key="12">
    <source>
        <dbReference type="SAM" id="MobiDB-lite"/>
    </source>
</evidence>
<dbReference type="PROSITE" id="PS51915">
    <property type="entry name" value="ZAD"/>
    <property type="match status" value="1"/>
</dbReference>
<feature type="domain" description="C2H2-type" evidence="13">
    <location>
        <begin position="513"/>
        <end position="541"/>
    </location>
</feature>
<dbReference type="InterPro" id="IPR050758">
    <property type="entry name" value="Znf_C2H2-type"/>
</dbReference>
<feature type="domain" description="C2H2-type" evidence="13">
    <location>
        <begin position="451"/>
        <end position="481"/>
    </location>
</feature>
<evidence type="ECO:0000256" key="9">
    <source>
        <dbReference type="ARBA" id="ARBA00023242"/>
    </source>
</evidence>
<dbReference type="AlphaFoldDB" id="A0AAU9T944"/>
<evidence type="ECO:0000256" key="3">
    <source>
        <dbReference type="ARBA" id="ARBA00022723"/>
    </source>
</evidence>
<sequence length="647" mass="74687">MDPNDSDFKHEIDVTKNICRCCLSTDKRMTKIDSYRGYFIDLVDIIVSESDGLPQWLCYECSAMLLKSVRFKQKVLQAHTVLYEYHSRCVPFPIDGQDPELTKYACPHLGKSSTLVFDTSKSKNGYHKVLEHQKPNNIRKLIEIHIPEENVVGDTNIIGENDVIGDDISIKDELEFSEVDDDVPLHEIRSNKNKNSDPSETNLKEEKREKKRKVKKKVKMKSLNAVDGLDLNVPLEAAEPKKNAIRKQDEVDETKIRIITLDPAEQLKQREEESKATLKFPFQCHFCFKGFNFEEKLKNHMFKHSPARGRFKCELCSMHFPSAYSSSVHALTHTRRYECVPCGRRMADRLAITNHYRTQHEGVLSVFTCHICGKISNNDKTHRGHMRNHHSGTRVKCDECGKTFVNRDSLVEHQLIHQGIKNYECEKCGKKFRTRNQIRHHMVKHSDTKDFYCVECDVRFKSAHTLRQHLKRTSKHKDKKSLKFECPICDKRFETTSQLHSHTRVQHEGVREHRCGACGAALASRASLNKHARAVHAGQRPPPTHVCHTCGKMFRAKSTLVNHVRTHTGEKPYECAVCGRRFTQRTAMRTHIKLVHLKIHRGARVKPKLPPPEAIPKSDIFKEESPLMFEWGRQNVQCEYFTVTAGP</sequence>
<feature type="domain" description="ZAD" evidence="14">
    <location>
        <begin position="17"/>
        <end position="85"/>
    </location>
</feature>
<dbReference type="Pfam" id="PF23561">
    <property type="entry name" value="zf-C2H2_15"/>
    <property type="match status" value="1"/>
</dbReference>
<dbReference type="PROSITE" id="PS50157">
    <property type="entry name" value="ZINC_FINGER_C2H2_2"/>
    <property type="match status" value="11"/>
</dbReference>
<dbReference type="PANTHER" id="PTHR23234">
    <property type="entry name" value="ZNF44 PROTEIN"/>
    <property type="match status" value="1"/>
</dbReference>
<evidence type="ECO:0000259" key="13">
    <source>
        <dbReference type="PROSITE" id="PS50157"/>
    </source>
</evidence>
<feature type="domain" description="C2H2-type" evidence="13">
    <location>
        <begin position="367"/>
        <end position="395"/>
    </location>
</feature>
<evidence type="ECO:0000256" key="8">
    <source>
        <dbReference type="ARBA" id="ARBA00023163"/>
    </source>
</evidence>
<accession>A0AAU9T944</accession>
<comment type="similarity">
    <text evidence="2">Belongs to the krueppel C2H2-type zinc-finger protein family.</text>
</comment>
<dbReference type="InterPro" id="IPR022755">
    <property type="entry name" value="Znf_C2H2_jaz"/>
</dbReference>
<dbReference type="FunFam" id="3.30.160.60:FF:000557">
    <property type="entry name" value="zinc finger and SCAN domain-containing protein 29"/>
    <property type="match status" value="1"/>
</dbReference>
<feature type="domain" description="C2H2-type" evidence="13">
    <location>
        <begin position="395"/>
        <end position="422"/>
    </location>
</feature>
<feature type="binding site" evidence="11">
    <location>
        <position position="19"/>
    </location>
    <ligand>
        <name>Zn(2+)</name>
        <dbReference type="ChEBI" id="CHEBI:29105"/>
    </ligand>
</feature>
<dbReference type="SMART" id="SM00868">
    <property type="entry name" value="zf-AD"/>
    <property type="match status" value="1"/>
</dbReference>
<gene>
    <name evidence="15" type="ORF">EEDITHA_LOCUS224</name>
</gene>
<dbReference type="GO" id="GO:0003677">
    <property type="term" value="F:DNA binding"/>
    <property type="evidence" value="ECO:0007669"/>
    <property type="project" value="UniProtKB-KW"/>
</dbReference>
<protein>
    <recommendedName>
        <fullName evidence="17">Zinc finger protein</fullName>
    </recommendedName>
</protein>
<feature type="domain" description="C2H2-type" evidence="13">
    <location>
        <begin position="484"/>
        <end position="512"/>
    </location>
</feature>
<evidence type="ECO:0000313" key="15">
    <source>
        <dbReference type="EMBL" id="CAH2083564.1"/>
    </source>
</evidence>
<feature type="domain" description="C2H2-type" evidence="13">
    <location>
        <begin position="282"/>
        <end position="309"/>
    </location>
</feature>
<organism evidence="15 16">
    <name type="scientific">Euphydryas editha</name>
    <name type="common">Edith's checkerspot</name>
    <dbReference type="NCBI Taxonomy" id="104508"/>
    <lineage>
        <taxon>Eukaryota</taxon>
        <taxon>Metazoa</taxon>
        <taxon>Ecdysozoa</taxon>
        <taxon>Arthropoda</taxon>
        <taxon>Hexapoda</taxon>
        <taxon>Insecta</taxon>
        <taxon>Pterygota</taxon>
        <taxon>Neoptera</taxon>
        <taxon>Endopterygota</taxon>
        <taxon>Lepidoptera</taxon>
        <taxon>Glossata</taxon>
        <taxon>Ditrysia</taxon>
        <taxon>Papilionoidea</taxon>
        <taxon>Nymphalidae</taxon>
        <taxon>Nymphalinae</taxon>
        <taxon>Euphydryas</taxon>
    </lineage>
</organism>
<dbReference type="PANTHER" id="PTHR23234:SF10">
    <property type="entry name" value="RIKEN CDNA 6720489N17 GENE-RELATED"/>
    <property type="match status" value="1"/>
</dbReference>
<dbReference type="GO" id="GO:0008270">
    <property type="term" value="F:zinc ion binding"/>
    <property type="evidence" value="ECO:0007669"/>
    <property type="project" value="UniProtKB-UniRule"/>
</dbReference>
<dbReference type="Proteomes" id="UP001153954">
    <property type="component" value="Unassembled WGS sequence"/>
</dbReference>
<evidence type="ECO:0000256" key="10">
    <source>
        <dbReference type="PROSITE-ProRule" id="PRU00042"/>
    </source>
</evidence>
<evidence type="ECO:0000259" key="14">
    <source>
        <dbReference type="PROSITE" id="PS51915"/>
    </source>
</evidence>